<organism evidence="2 3">
    <name type="scientific">Aspergillus indologenus CBS 114.80</name>
    <dbReference type="NCBI Taxonomy" id="1450541"/>
    <lineage>
        <taxon>Eukaryota</taxon>
        <taxon>Fungi</taxon>
        <taxon>Dikarya</taxon>
        <taxon>Ascomycota</taxon>
        <taxon>Pezizomycotina</taxon>
        <taxon>Eurotiomycetes</taxon>
        <taxon>Eurotiomycetidae</taxon>
        <taxon>Eurotiales</taxon>
        <taxon>Aspergillaceae</taxon>
        <taxon>Aspergillus</taxon>
        <taxon>Aspergillus subgen. Circumdati</taxon>
    </lineage>
</organism>
<evidence type="ECO:0000313" key="3">
    <source>
        <dbReference type="Proteomes" id="UP000248817"/>
    </source>
</evidence>
<evidence type="ECO:0000256" key="1">
    <source>
        <dbReference type="SAM" id="MobiDB-lite"/>
    </source>
</evidence>
<dbReference type="Proteomes" id="UP000248817">
    <property type="component" value="Unassembled WGS sequence"/>
</dbReference>
<gene>
    <name evidence="2" type="ORF">BP00DRAFT_426296</name>
</gene>
<name>A0A2V5J7Q9_9EURO</name>
<sequence>MIQVWPLHPPVSARDERPMAAPNKLLPQSHSPRFPAKEPPFEIGLHDYRAGTRPRDRAICACVVRPSERHNPLISDHPA</sequence>
<accession>A0A2V5J7Q9</accession>
<dbReference type="AlphaFoldDB" id="A0A2V5J7Q9"/>
<protein>
    <submittedName>
        <fullName evidence="2">Uncharacterized protein</fullName>
    </submittedName>
</protein>
<feature type="region of interest" description="Disordered" evidence="1">
    <location>
        <begin position="1"/>
        <end position="40"/>
    </location>
</feature>
<proteinExistence type="predicted"/>
<reference evidence="2 3" key="1">
    <citation type="submission" date="2018-02" db="EMBL/GenBank/DDBJ databases">
        <title>The genomes of Aspergillus section Nigri reveals drivers in fungal speciation.</title>
        <authorList>
            <consortium name="DOE Joint Genome Institute"/>
            <person name="Vesth T.C."/>
            <person name="Nybo J."/>
            <person name="Theobald S."/>
            <person name="Brandl J."/>
            <person name="Frisvad J.C."/>
            <person name="Nielsen K.F."/>
            <person name="Lyhne E.K."/>
            <person name="Kogle M.E."/>
            <person name="Kuo A."/>
            <person name="Riley R."/>
            <person name="Clum A."/>
            <person name="Nolan M."/>
            <person name="Lipzen A."/>
            <person name="Salamov A."/>
            <person name="Henrissat B."/>
            <person name="Wiebenga A."/>
            <person name="De vries R.P."/>
            <person name="Grigoriev I.V."/>
            <person name="Mortensen U.H."/>
            <person name="Andersen M.R."/>
            <person name="Baker S.E."/>
        </authorList>
    </citation>
    <scope>NUCLEOTIDE SEQUENCE [LARGE SCALE GENOMIC DNA]</scope>
    <source>
        <strain evidence="2 3">CBS 114.80</strain>
    </source>
</reference>
<evidence type="ECO:0000313" key="2">
    <source>
        <dbReference type="EMBL" id="PYI30586.1"/>
    </source>
</evidence>
<keyword evidence="3" id="KW-1185">Reference proteome</keyword>
<dbReference type="EMBL" id="KZ825513">
    <property type="protein sequence ID" value="PYI30586.1"/>
    <property type="molecule type" value="Genomic_DNA"/>
</dbReference>